<keyword evidence="3 10" id="KW-0812">Transmembrane</keyword>
<dbReference type="SUPFAM" id="SSF81321">
    <property type="entry name" value="Family A G protein-coupled receptor-like"/>
    <property type="match status" value="2"/>
</dbReference>
<feature type="compositionally biased region" description="Basic residues" evidence="11">
    <location>
        <begin position="712"/>
        <end position="726"/>
    </location>
</feature>
<keyword evidence="2" id="KW-1003">Cell membrane</keyword>
<keyword evidence="5 10" id="KW-0297">G-protein coupled receptor</keyword>
<dbReference type="EMBL" id="JAWDGP010000946">
    <property type="protein sequence ID" value="KAK3796042.1"/>
    <property type="molecule type" value="Genomic_DNA"/>
</dbReference>
<sequence length="1477" mass="162048">MRPESRSLAASLWPDSSPSPNNMLLSPGMSHNLSHIASASPATLDMSVGSNATHHSALALSGSDSVQPLNWGMLGLTVIIVCTAVGNLLVCLAVCWEKRLQNMTNYFLMSLAIADFLVSLLVMPLGMVVEMFGRFPMSPEMCVLWVASDVLMCSASIWHMCTMSMDRYFTLSYPMRYGRNKTRRMVAGKILFVWVVSMAIALPICIYGFVDSSIVYNNGACVPVLKNFIILGSIFAFYIPLLIMLVTYILTIRILWRNEQRMQQIDRSDLKPRLAQLTAQCTGLAIPKLVASLRRSTRGGSKKVAALRPGAYTGQHVQHVQSQSNPSLAMYATENRLADSRGRYSPLVKKCVSQPKFGLSVSFFKDSQFIFSKKDGFANQNGNSDSSELTLTNSLDSLKIKEASRSVGMTYLRPPSSLTHSVVSTSPLSSPSTLNSSLPSPYACDESDDYREEEGEDYDSGDGVRYLRQLKPPVSPSSPLSSSGSHRSLHRRLQRRQLYLSQQREALQVRNSASEGQPQQQQQQQPPPQENEHYELKEQHNRSHALNHSCRCNKCVDRRQVGQCDGQNKPQCPADSLSDRPPHSECWMETGTRDSLTGTRKCHADTVSPRQICGDPFPAECARISLSSSASSPSISVFYDGCAEDRHNNTPDCVKQHLMSCSGVCKEVTRTRSHPASPIAAALGSNRNLSQSQITNTKKKSSKFENSPNGSLRKKRFSKRSKKKRTNMSGCEKRQKVPERDPLVSVHLEHSSSSQPAGFLQVPKQLSRHQGNRAGMTAAVSDTHVSHAGRDGQIDQGSDRGGTRLSSTPLGNMRSNLDYKSMEWDRRYFQIQEEMDRCLSGEFTGSSGSERDHTSGLLSQAPPRDVDPLNIRRGCGLTEPSQSAPTSPLSRQGDGRMKIHALCCTTDDDDDDDDDESDEDDDDNCYDEDERCVSGEREAVESSSCLAPATRNSTDEDLGECAGSDDSSGAGDEGDDDDDGDEDEKEVNSELRIVSSTSPPPSAQTCFTGKERAPSRSSSDRPLVDEESWTRSRSGASICSWSETNAAADVISIRLYPPSPKSNSFSLDSENKISPEILFNVEEKILPQCKKAIHTSQPCSRAGYINTACCCIRENTVIGSVSSPGPSLGGLNICDETLYTDQNTCMCVAPKGETFNDVVCHGNSETGKHDIKNNYSNSNSGSGTLTPHSNITTPLSRDESGWRNGSHLNTTTTTTNSGTTINSPDILLSPTGSSCNAVGAEQVISSEGEITLEETDDTLDSEHNLNVIKLRRPKVCQSRYKKRQPSGKRHVGTAHTAQAKAKTAVKKPSFRNTFLRIHRGKAPEPGGASRGKAKHVLSKKTASNERKASKVLGIIFLVFVTLWTPFFTLNVLSATCESCIQNVTEEMMALFLWMGYIASLANPIIYTMFNTAFRRTFIRILTCKIQRSCAYGGVHGGATRSTNDGGGTTGYNYMSYTTLMASERRNTMTVLLRDESR</sequence>
<dbReference type="GO" id="GO:0030594">
    <property type="term" value="F:neurotransmitter receptor activity"/>
    <property type="evidence" value="ECO:0007669"/>
    <property type="project" value="TreeGrafter"/>
</dbReference>
<feature type="compositionally biased region" description="Acidic residues" evidence="11">
    <location>
        <begin position="972"/>
        <end position="985"/>
    </location>
</feature>
<evidence type="ECO:0000256" key="6">
    <source>
        <dbReference type="ARBA" id="ARBA00023136"/>
    </source>
</evidence>
<feature type="region of interest" description="Disordered" evidence="11">
    <location>
        <begin position="781"/>
        <end position="813"/>
    </location>
</feature>
<evidence type="ECO:0000256" key="2">
    <source>
        <dbReference type="ARBA" id="ARBA00022475"/>
    </source>
</evidence>
<name>A0AAE1AY41_9GAST</name>
<feature type="region of interest" description="Disordered" evidence="11">
    <location>
        <begin position="505"/>
        <end position="532"/>
    </location>
</feature>
<evidence type="ECO:0000256" key="12">
    <source>
        <dbReference type="SAM" id="Phobius"/>
    </source>
</evidence>
<dbReference type="GO" id="GO:0005886">
    <property type="term" value="C:plasma membrane"/>
    <property type="evidence" value="ECO:0007669"/>
    <property type="project" value="UniProtKB-SubCell"/>
</dbReference>
<dbReference type="PROSITE" id="PS00237">
    <property type="entry name" value="G_PROTEIN_RECEP_F1_1"/>
    <property type="match status" value="1"/>
</dbReference>
<comment type="caution">
    <text evidence="14">The sequence shown here is derived from an EMBL/GenBank/DDBJ whole genome shotgun (WGS) entry which is preliminary data.</text>
</comment>
<dbReference type="PROSITE" id="PS50262">
    <property type="entry name" value="G_PROTEIN_RECEP_F1_2"/>
    <property type="match status" value="2"/>
</dbReference>
<evidence type="ECO:0000256" key="9">
    <source>
        <dbReference type="ARBA" id="ARBA00023224"/>
    </source>
</evidence>
<dbReference type="GO" id="GO:0045202">
    <property type="term" value="C:synapse"/>
    <property type="evidence" value="ECO:0007669"/>
    <property type="project" value="GOC"/>
</dbReference>
<feature type="compositionally biased region" description="Basic residues" evidence="11">
    <location>
        <begin position="1278"/>
        <end position="1292"/>
    </location>
</feature>
<dbReference type="Gene3D" id="1.20.1070.10">
    <property type="entry name" value="Rhodopsin 7-helix transmembrane proteins"/>
    <property type="match status" value="2"/>
</dbReference>
<feature type="region of interest" description="Disordered" evidence="11">
    <location>
        <begin position="1169"/>
        <end position="1221"/>
    </location>
</feature>
<accession>A0AAE1AY41</accession>
<evidence type="ECO:0000256" key="5">
    <source>
        <dbReference type="ARBA" id="ARBA00023040"/>
    </source>
</evidence>
<evidence type="ECO:0000256" key="3">
    <source>
        <dbReference type="ARBA" id="ARBA00022692"/>
    </source>
</evidence>
<evidence type="ECO:0000313" key="15">
    <source>
        <dbReference type="Proteomes" id="UP001283361"/>
    </source>
</evidence>
<feature type="compositionally biased region" description="Basic and acidic residues" evidence="11">
    <location>
        <begin position="731"/>
        <end position="750"/>
    </location>
</feature>
<feature type="compositionally biased region" description="Basic and acidic residues" evidence="11">
    <location>
        <begin position="784"/>
        <end position="802"/>
    </location>
</feature>
<feature type="transmembrane region" description="Helical" evidence="12">
    <location>
        <begin position="229"/>
        <end position="256"/>
    </location>
</feature>
<dbReference type="Proteomes" id="UP001283361">
    <property type="component" value="Unassembled WGS sequence"/>
</dbReference>
<dbReference type="GO" id="GO:0007187">
    <property type="term" value="P:G protein-coupled receptor signaling pathway, coupled to cyclic nucleotide second messenger"/>
    <property type="evidence" value="ECO:0007669"/>
    <property type="project" value="TreeGrafter"/>
</dbReference>
<gene>
    <name evidence="14" type="ORF">RRG08_013347</name>
</gene>
<feature type="compositionally biased region" description="Low complexity" evidence="11">
    <location>
        <begin position="1209"/>
        <end position="1221"/>
    </location>
</feature>
<protein>
    <recommendedName>
        <fullName evidence="13">G-protein coupled receptors family 1 profile domain-containing protein</fullName>
    </recommendedName>
</protein>
<dbReference type="FunFam" id="1.20.1070.10:FF:000523">
    <property type="entry name" value="5-hydroxytryptamine receptor 2B"/>
    <property type="match status" value="1"/>
</dbReference>
<feature type="compositionally biased region" description="Polar residues" evidence="11">
    <location>
        <begin position="1184"/>
        <end position="1195"/>
    </location>
</feature>
<dbReference type="PRINTS" id="PR00237">
    <property type="entry name" value="GPCRRHODOPSN"/>
</dbReference>
<feature type="transmembrane region" description="Helical" evidence="12">
    <location>
        <begin position="143"/>
        <end position="165"/>
    </location>
</feature>
<feature type="compositionally biased region" description="Polar residues" evidence="11">
    <location>
        <begin position="685"/>
        <end position="696"/>
    </location>
</feature>
<feature type="region of interest" description="Disordered" evidence="11">
    <location>
        <begin position="1321"/>
        <end position="1340"/>
    </location>
</feature>
<evidence type="ECO:0000256" key="7">
    <source>
        <dbReference type="ARBA" id="ARBA00023157"/>
    </source>
</evidence>
<keyword evidence="7" id="KW-1015">Disulfide bond</keyword>
<feature type="domain" description="G-protein coupled receptors family 1 profile" evidence="13">
    <location>
        <begin position="1338"/>
        <end position="1406"/>
    </location>
</feature>
<dbReference type="GO" id="GO:0007268">
    <property type="term" value="P:chemical synaptic transmission"/>
    <property type="evidence" value="ECO:0007669"/>
    <property type="project" value="TreeGrafter"/>
</dbReference>
<keyword evidence="8 10" id="KW-0675">Receptor</keyword>
<feature type="transmembrane region" description="Helical" evidence="12">
    <location>
        <begin position="71"/>
        <end position="94"/>
    </location>
</feature>
<dbReference type="CDD" id="cd15052">
    <property type="entry name" value="7tmA_5-HT2"/>
    <property type="match status" value="1"/>
</dbReference>
<feature type="compositionally biased region" description="Low complexity" evidence="11">
    <location>
        <begin position="1293"/>
        <end position="1302"/>
    </location>
</feature>
<dbReference type="PANTHER" id="PTHR24247:SF222">
    <property type="entry name" value="5-HYDROXYTRYPTAMINE (SEROTONIN) RECEPTOR 2B, ISOFORM E"/>
    <property type="match status" value="1"/>
</dbReference>
<reference evidence="14" key="1">
    <citation type="journal article" date="2023" name="G3 (Bethesda)">
        <title>A reference genome for the long-term kleptoplast-retaining sea slug Elysia crispata morphotype clarki.</title>
        <authorList>
            <person name="Eastman K.E."/>
            <person name="Pendleton A.L."/>
            <person name="Shaikh M.A."/>
            <person name="Suttiyut T."/>
            <person name="Ogas R."/>
            <person name="Tomko P."/>
            <person name="Gavelis G."/>
            <person name="Widhalm J.R."/>
            <person name="Wisecaver J.H."/>
        </authorList>
    </citation>
    <scope>NUCLEOTIDE SEQUENCE</scope>
    <source>
        <strain evidence="14">ECLA1</strain>
    </source>
</reference>
<feature type="transmembrane region" description="Helical" evidence="12">
    <location>
        <begin position="186"/>
        <end position="209"/>
    </location>
</feature>
<feature type="compositionally biased region" description="Basic and acidic residues" evidence="11">
    <location>
        <begin position="1009"/>
        <end position="1029"/>
    </location>
</feature>
<feature type="compositionally biased region" description="Polar residues" evidence="11">
    <location>
        <begin position="804"/>
        <end position="813"/>
    </location>
</feature>
<comment type="subcellular location">
    <subcellularLocation>
        <location evidence="1">Cell membrane</location>
        <topology evidence="1">Multi-pass membrane protein</topology>
    </subcellularLocation>
</comment>
<feature type="compositionally biased region" description="Low complexity" evidence="11">
    <location>
        <begin position="1173"/>
        <end position="1183"/>
    </location>
</feature>
<evidence type="ECO:0000259" key="13">
    <source>
        <dbReference type="PROSITE" id="PS50262"/>
    </source>
</evidence>
<evidence type="ECO:0000256" key="4">
    <source>
        <dbReference type="ARBA" id="ARBA00022989"/>
    </source>
</evidence>
<evidence type="ECO:0000256" key="8">
    <source>
        <dbReference type="ARBA" id="ARBA00023170"/>
    </source>
</evidence>
<proteinExistence type="inferred from homology"/>
<evidence type="ECO:0000313" key="14">
    <source>
        <dbReference type="EMBL" id="KAK3796042.1"/>
    </source>
</evidence>
<feature type="region of interest" description="Disordered" evidence="11">
    <location>
        <begin position="840"/>
        <end position="1029"/>
    </location>
</feature>
<feature type="transmembrane region" description="Helical" evidence="12">
    <location>
        <begin position="106"/>
        <end position="123"/>
    </location>
</feature>
<feature type="compositionally biased region" description="Acidic residues" evidence="11">
    <location>
        <begin position="445"/>
        <end position="460"/>
    </location>
</feature>
<feature type="region of interest" description="Disordered" evidence="11">
    <location>
        <begin position="683"/>
        <end position="759"/>
    </location>
</feature>
<keyword evidence="4 12" id="KW-1133">Transmembrane helix</keyword>
<feature type="compositionally biased region" description="Polar residues" evidence="11">
    <location>
        <begin position="879"/>
        <end position="890"/>
    </location>
</feature>
<evidence type="ECO:0000256" key="1">
    <source>
        <dbReference type="ARBA" id="ARBA00004651"/>
    </source>
</evidence>
<feature type="region of interest" description="Disordered" evidence="11">
    <location>
        <begin position="411"/>
        <end position="491"/>
    </location>
</feature>
<dbReference type="GO" id="GO:0004993">
    <property type="term" value="F:G protein-coupled serotonin receptor activity"/>
    <property type="evidence" value="ECO:0007669"/>
    <property type="project" value="TreeGrafter"/>
</dbReference>
<feature type="transmembrane region" description="Helical" evidence="12">
    <location>
        <begin position="1387"/>
        <end position="1409"/>
    </location>
</feature>
<dbReference type="InterPro" id="IPR017452">
    <property type="entry name" value="GPCR_Rhodpsn_7TM"/>
</dbReference>
<comment type="similarity">
    <text evidence="10">Belongs to the G-protein coupled receptor 1 family.</text>
</comment>
<evidence type="ECO:0000256" key="10">
    <source>
        <dbReference type="RuleBase" id="RU000688"/>
    </source>
</evidence>
<feature type="compositionally biased region" description="Low complexity" evidence="11">
    <location>
        <begin position="414"/>
        <end position="441"/>
    </location>
</feature>
<dbReference type="InterPro" id="IPR000276">
    <property type="entry name" value="GPCR_Rhodpsn"/>
</dbReference>
<feature type="transmembrane region" description="Helical" evidence="12">
    <location>
        <begin position="1348"/>
        <end position="1367"/>
    </location>
</feature>
<feature type="region of interest" description="Disordered" evidence="11">
    <location>
        <begin position="564"/>
        <end position="583"/>
    </location>
</feature>
<dbReference type="PANTHER" id="PTHR24247">
    <property type="entry name" value="5-HYDROXYTRYPTAMINE RECEPTOR"/>
    <property type="match status" value="1"/>
</dbReference>
<feature type="compositionally biased region" description="Basic and acidic residues" evidence="11">
    <location>
        <begin position="931"/>
        <end position="940"/>
    </location>
</feature>
<dbReference type="GO" id="GO:0007210">
    <property type="term" value="P:serotonin receptor signaling pathway"/>
    <property type="evidence" value="ECO:0007669"/>
    <property type="project" value="TreeGrafter"/>
</dbReference>
<dbReference type="Pfam" id="PF00001">
    <property type="entry name" value="7tm_1"/>
    <property type="match status" value="2"/>
</dbReference>
<evidence type="ECO:0000256" key="11">
    <source>
        <dbReference type="SAM" id="MobiDB-lite"/>
    </source>
</evidence>
<dbReference type="GO" id="GO:0030425">
    <property type="term" value="C:dendrite"/>
    <property type="evidence" value="ECO:0007669"/>
    <property type="project" value="TreeGrafter"/>
</dbReference>
<feature type="compositionally biased region" description="Acidic residues" evidence="11">
    <location>
        <begin position="906"/>
        <end position="930"/>
    </location>
</feature>
<keyword evidence="9 10" id="KW-0807">Transducer</keyword>
<organism evidence="14 15">
    <name type="scientific">Elysia crispata</name>
    <name type="common">lettuce slug</name>
    <dbReference type="NCBI Taxonomy" id="231223"/>
    <lineage>
        <taxon>Eukaryota</taxon>
        <taxon>Metazoa</taxon>
        <taxon>Spiralia</taxon>
        <taxon>Lophotrochozoa</taxon>
        <taxon>Mollusca</taxon>
        <taxon>Gastropoda</taxon>
        <taxon>Heterobranchia</taxon>
        <taxon>Euthyneura</taxon>
        <taxon>Panpulmonata</taxon>
        <taxon>Sacoglossa</taxon>
        <taxon>Placobranchoidea</taxon>
        <taxon>Plakobranchidae</taxon>
        <taxon>Elysia</taxon>
    </lineage>
</organism>
<feature type="compositionally biased region" description="Low complexity" evidence="11">
    <location>
        <begin position="469"/>
        <end position="486"/>
    </location>
</feature>
<keyword evidence="15" id="KW-1185">Reference proteome</keyword>
<feature type="region of interest" description="Disordered" evidence="11">
    <location>
        <begin position="1278"/>
        <end position="1302"/>
    </location>
</feature>
<feature type="domain" description="G-protein coupled receptors family 1 profile" evidence="13">
    <location>
        <begin position="86"/>
        <end position="277"/>
    </location>
</feature>
<keyword evidence="6 12" id="KW-0472">Membrane</keyword>